<evidence type="ECO:0008006" key="3">
    <source>
        <dbReference type="Google" id="ProtNLM"/>
    </source>
</evidence>
<gene>
    <name evidence="1" type="ORF">BaRGS_00032195</name>
</gene>
<reference evidence="1 2" key="1">
    <citation type="journal article" date="2023" name="Sci. Data">
        <title>Genome assembly of the Korean intertidal mud-creeper Batillaria attramentaria.</title>
        <authorList>
            <person name="Patra A.K."/>
            <person name="Ho P.T."/>
            <person name="Jun S."/>
            <person name="Lee S.J."/>
            <person name="Kim Y."/>
            <person name="Won Y.J."/>
        </authorList>
    </citation>
    <scope>NUCLEOTIDE SEQUENCE [LARGE SCALE GENOMIC DNA]</scope>
    <source>
        <strain evidence="1">Wonlab-2016</strain>
    </source>
</reference>
<dbReference type="EMBL" id="JACVVK020000372">
    <property type="protein sequence ID" value="KAK7476577.1"/>
    <property type="molecule type" value="Genomic_DNA"/>
</dbReference>
<organism evidence="1 2">
    <name type="scientific">Batillaria attramentaria</name>
    <dbReference type="NCBI Taxonomy" id="370345"/>
    <lineage>
        <taxon>Eukaryota</taxon>
        <taxon>Metazoa</taxon>
        <taxon>Spiralia</taxon>
        <taxon>Lophotrochozoa</taxon>
        <taxon>Mollusca</taxon>
        <taxon>Gastropoda</taxon>
        <taxon>Caenogastropoda</taxon>
        <taxon>Sorbeoconcha</taxon>
        <taxon>Cerithioidea</taxon>
        <taxon>Batillariidae</taxon>
        <taxon>Batillaria</taxon>
    </lineage>
</organism>
<comment type="caution">
    <text evidence="1">The sequence shown here is derived from an EMBL/GenBank/DDBJ whole genome shotgun (WGS) entry which is preliminary data.</text>
</comment>
<protein>
    <recommendedName>
        <fullName evidence="3">Endonuclease/exonuclease/phosphatase domain-containing protein</fullName>
    </recommendedName>
</protein>
<dbReference type="Proteomes" id="UP001519460">
    <property type="component" value="Unassembled WGS sequence"/>
</dbReference>
<accession>A0ABD0JNT6</accession>
<dbReference type="SUPFAM" id="SSF56219">
    <property type="entry name" value="DNase I-like"/>
    <property type="match status" value="1"/>
</dbReference>
<name>A0ABD0JNT6_9CAEN</name>
<sequence length="311" mass="34560">MGTFFIKPNRLVCLIATHCKHFLHAPCGIKDSRRESLYSGVDTGDFSNVFADYVKFVCPAIRLSYFGRCSGGIVVLVRKCFETFAERVEVNCENTVVLKISHSLLGGEKDLLHISTYVPPAGSPYAYSTSRCLITDLEHCLVDLREQYPDCPMLCCGDLNARTSNLQVCNSLSDLVLGIDNTAPSVATFVETRVSNDRVLNEFGKSLLDMCLCLDLRVLNGFLEGDADGKCRRLVVGDRIESPHMPVEISVSRDVPPQHDVSSQSSGKVEKIVWRSDRVEEFIHELHAISFQQALDNALAMINKVTYDATE</sequence>
<dbReference type="InterPro" id="IPR036691">
    <property type="entry name" value="Endo/exonu/phosph_ase_sf"/>
</dbReference>
<keyword evidence="2" id="KW-1185">Reference proteome</keyword>
<evidence type="ECO:0000313" key="1">
    <source>
        <dbReference type="EMBL" id="KAK7476577.1"/>
    </source>
</evidence>
<proteinExistence type="predicted"/>
<dbReference type="Gene3D" id="3.60.10.10">
    <property type="entry name" value="Endonuclease/exonuclease/phosphatase"/>
    <property type="match status" value="1"/>
</dbReference>
<dbReference type="AlphaFoldDB" id="A0ABD0JNT6"/>
<evidence type="ECO:0000313" key="2">
    <source>
        <dbReference type="Proteomes" id="UP001519460"/>
    </source>
</evidence>